<evidence type="ECO:0000313" key="4">
    <source>
        <dbReference type="EMBL" id="MDO9713095.1"/>
    </source>
</evidence>
<dbReference type="PANTHER" id="PTHR12558:SF13">
    <property type="entry name" value="CELL DIVISION CYCLE PROTEIN 27 HOMOLOG"/>
    <property type="match status" value="1"/>
</dbReference>
<keyword evidence="2" id="KW-0732">Signal</keyword>
<comment type="caution">
    <text evidence="4">The sequence shown here is derived from an EMBL/GenBank/DDBJ whole genome shotgun (WGS) entry which is preliminary data.</text>
</comment>
<dbReference type="Gene3D" id="1.25.40.10">
    <property type="entry name" value="Tetratricopeptide repeat domain"/>
    <property type="match status" value="5"/>
</dbReference>
<dbReference type="InterPro" id="IPR011990">
    <property type="entry name" value="TPR-like_helical_dom_sf"/>
</dbReference>
<evidence type="ECO:0000256" key="2">
    <source>
        <dbReference type="SAM" id="SignalP"/>
    </source>
</evidence>
<evidence type="ECO:0000256" key="1">
    <source>
        <dbReference type="PROSITE-ProRule" id="PRU00339"/>
    </source>
</evidence>
<dbReference type="PROSITE" id="PS50005">
    <property type="entry name" value="TPR"/>
    <property type="match status" value="1"/>
</dbReference>
<accession>A0ABT9EA71</accession>
<reference evidence="4 5" key="1">
    <citation type="submission" date="2023-08" db="EMBL/GenBank/DDBJ databases">
        <title>The draft genome sequence of Paracraurococcus sp. LOR1-02.</title>
        <authorList>
            <person name="Kingkaew E."/>
            <person name="Tanasupawat S."/>
        </authorList>
    </citation>
    <scope>NUCLEOTIDE SEQUENCE [LARGE SCALE GENOMIC DNA]</scope>
    <source>
        <strain evidence="4 5">LOR1-02</strain>
    </source>
</reference>
<dbReference type="InterPro" id="IPR014266">
    <property type="entry name" value="PEP-CTERM_TPR_PrsT"/>
</dbReference>
<keyword evidence="1" id="KW-0802">TPR repeat</keyword>
<dbReference type="PANTHER" id="PTHR12558">
    <property type="entry name" value="CELL DIVISION CYCLE 16,23,27"/>
    <property type="match status" value="1"/>
</dbReference>
<dbReference type="EMBL" id="JAUTWS010000070">
    <property type="protein sequence ID" value="MDO9713095.1"/>
    <property type="molecule type" value="Genomic_DNA"/>
</dbReference>
<dbReference type="Pfam" id="PF13432">
    <property type="entry name" value="TPR_16"/>
    <property type="match status" value="1"/>
</dbReference>
<name>A0ABT9EA71_9PROT</name>
<dbReference type="InterPro" id="IPR056413">
    <property type="entry name" value="TPR_CcmH_CycH"/>
</dbReference>
<dbReference type="Pfam" id="PF23914">
    <property type="entry name" value="TPR_CcmH_CycH"/>
    <property type="match status" value="1"/>
</dbReference>
<dbReference type="Proteomes" id="UP001243009">
    <property type="component" value="Unassembled WGS sequence"/>
</dbReference>
<evidence type="ECO:0000313" key="5">
    <source>
        <dbReference type="Proteomes" id="UP001243009"/>
    </source>
</evidence>
<evidence type="ECO:0000259" key="3">
    <source>
        <dbReference type="Pfam" id="PF23914"/>
    </source>
</evidence>
<gene>
    <name evidence="4" type="primary">prsT</name>
    <name evidence="4" type="ORF">Q7A36_32505</name>
</gene>
<sequence length="934" mass="97268">MATPPNPTRLLLAATLALGLGAGEALAQPLQRARAAEARGDLRAAQIEYRNAVRAEPQNGAVRAGLAEVSMELGDVDTAEREARAALDGGYDPPAATALLIRTYAARGRFREILRDFPLPENPPQPAVAGQVAVGRALAHLALGERDAARAAVAAAQRLAPGAVETHLAVAGLALADGDRAASEAAIDRVLAVDPARPEALLRKASFQFERGERPAGLETLGRLVAAAPGNVAARLLRAEMLLRTGEDARARQDVEAALRVQPGSVQGVYTLAVLQARAQDFRAADETLQRLGAVLPNIPEGLLLLATVKRALNQASQAEDAAQRYNARRPEDPRGAKLLATLQAEGNRPGDAAATLTRLVQRGGADAEAFDMLGRLHGASGRPREAVQAFQQAAQLAPGDSAIQARLAAARLAAGDAAGTQQAAGEALRIAPGQAAARELLAIAALSRGDVTSAQAEWDRLSPEQRRSEPAGTLEGLLKLARFDVAGARTAFETVLRSFPDSVGARLGLARVATAQGQPEEAERLLGEVLARAPGHPEALGWLAATIAAGGPRGAAARVVLQRAQAAAPNEPALALALAGALAAAREPAKALAVLNTEALRRPGQGPALPLARSQAHAALEQWAEAEAAARLALAEDAASVPARRQLLALLLRAGKAREAETLVQEGLRQDPGNPAMQALAIGLAQQTGGLDAALAAADRLADTDAARPASLQLRGELLLGAQRPAEAARAFAAMRARADSAALALREAMAWRAAGNLPAATAAVDSWLARAPEDAEALNLRAQLDMQAGRDAEAERRLQQVVERAPDNAVALNNLAWLLAVRGGEADLARARGLAERAYFLLPNSDTADTFGWILARTGDPQRALVLLRQAVAAQEQGRADPGKAFRLAGALRTAGERAEAIRLLEPVLAAGTSFPERAQAERLLAELRAGR</sequence>
<dbReference type="Pfam" id="PF14559">
    <property type="entry name" value="TPR_19"/>
    <property type="match status" value="2"/>
</dbReference>
<feature type="repeat" description="TPR" evidence="1">
    <location>
        <begin position="368"/>
        <end position="401"/>
    </location>
</feature>
<proteinExistence type="predicted"/>
<dbReference type="InterPro" id="IPR019734">
    <property type="entry name" value="TPR_rpt"/>
</dbReference>
<feature type="chain" id="PRO_5045370199" evidence="2">
    <location>
        <begin position="28"/>
        <end position="934"/>
    </location>
</feature>
<feature type="domain" description="Cytochrome c-type biogenesis protein H TPR" evidence="3">
    <location>
        <begin position="362"/>
        <end position="463"/>
    </location>
</feature>
<dbReference type="SMART" id="SM00028">
    <property type="entry name" value="TPR"/>
    <property type="match status" value="8"/>
</dbReference>
<dbReference type="SUPFAM" id="SSF48452">
    <property type="entry name" value="TPR-like"/>
    <property type="match status" value="5"/>
</dbReference>
<dbReference type="RefSeq" id="WP_305107955.1">
    <property type="nucleotide sequence ID" value="NZ_JAUTWS010000070.1"/>
</dbReference>
<keyword evidence="5" id="KW-1185">Reference proteome</keyword>
<feature type="signal peptide" evidence="2">
    <location>
        <begin position="1"/>
        <end position="27"/>
    </location>
</feature>
<dbReference type="NCBIfam" id="TIGR02917">
    <property type="entry name" value="PEP_TPR_lipo"/>
    <property type="match status" value="1"/>
</dbReference>
<protein>
    <submittedName>
        <fullName evidence="4">PEP-CTERM system TPR-repeat protein PrsT</fullName>
    </submittedName>
</protein>
<organism evidence="4 5">
    <name type="scientific">Paracraurococcus lichenis</name>
    <dbReference type="NCBI Taxonomy" id="3064888"/>
    <lineage>
        <taxon>Bacteria</taxon>
        <taxon>Pseudomonadati</taxon>
        <taxon>Pseudomonadota</taxon>
        <taxon>Alphaproteobacteria</taxon>
        <taxon>Acetobacterales</taxon>
        <taxon>Roseomonadaceae</taxon>
        <taxon>Paracraurococcus</taxon>
    </lineage>
</organism>